<dbReference type="InterPro" id="IPR011990">
    <property type="entry name" value="TPR-like_helical_dom_sf"/>
</dbReference>
<evidence type="ECO:0000259" key="12">
    <source>
        <dbReference type="SMART" id="SM00387"/>
    </source>
</evidence>
<evidence type="ECO:0000256" key="10">
    <source>
        <dbReference type="SAM" id="Phobius"/>
    </source>
</evidence>
<keyword evidence="10" id="KW-0812">Transmembrane</keyword>
<evidence type="ECO:0000313" key="13">
    <source>
        <dbReference type="EMBL" id="MFD0797959.1"/>
    </source>
</evidence>
<dbReference type="RefSeq" id="WP_379934473.1">
    <property type="nucleotide sequence ID" value="NZ_JBHTHY010000007.1"/>
</dbReference>
<dbReference type="Pfam" id="PF02518">
    <property type="entry name" value="HATPase_c"/>
    <property type="match status" value="1"/>
</dbReference>
<protein>
    <recommendedName>
        <fullName evidence="2">histidine kinase</fullName>
        <ecNumber evidence="2">2.7.13.3</ecNumber>
    </recommendedName>
</protein>
<keyword evidence="5" id="KW-0547">Nucleotide-binding</keyword>
<evidence type="ECO:0000256" key="11">
    <source>
        <dbReference type="SAM" id="SignalP"/>
    </source>
</evidence>
<dbReference type="SMART" id="SM00387">
    <property type="entry name" value="HATPase_c"/>
    <property type="match status" value="1"/>
</dbReference>
<evidence type="ECO:0000256" key="8">
    <source>
        <dbReference type="PROSITE-ProRule" id="PRU00339"/>
    </source>
</evidence>
<dbReference type="Gene3D" id="1.25.40.10">
    <property type="entry name" value="Tetratricopeptide repeat domain"/>
    <property type="match status" value="2"/>
</dbReference>
<proteinExistence type="predicted"/>
<gene>
    <name evidence="13" type="ORF">ACFQZJ_10835</name>
</gene>
<dbReference type="PROSITE" id="PS50005">
    <property type="entry name" value="TPR"/>
    <property type="match status" value="1"/>
</dbReference>
<keyword evidence="8" id="KW-0802">TPR repeat</keyword>
<evidence type="ECO:0000256" key="7">
    <source>
        <dbReference type="ARBA" id="ARBA00022840"/>
    </source>
</evidence>
<keyword evidence="11" id="KW-0732">Signal</keyword>
<dbReference type="Gene3D" id="3.30.565.10">
    <property type="entry name" value="Histidine kinase-like ATPase, C-terminal domain"/>
    <property type="match status" value="1"/>
</dbReference>
<keyword evidence="7" id="KW-0067">ATP-binding</keyword>
<feature type="repeat" description="TPR" evidence="8">
    <location>
        <begin position="208"/>
        <end position="241"/>
    </location>
</feature>
<accession>A0ABW3B5N3</accession>
<evidence type="ECO:0000256" key="3">
    <source>
        <dbReference type="ARBA" id="ARBA00022553"/>
    </source>
</evidence>
<keyword evidence="10" id="KW-1133">Transmembrane helix</keyword>
<dbReference type="PANTHER" id="PTHR41523:SF8">
    <property type="entry name" value="ETHYLENE RESPONSE SENSOR PROTEIN"/>
    <property type="match status" value="1"/>
</dbReference>
<dbReference type="SUPFAM" id="SSF55874">
    <property type="entry name" value="ATPase domain of HSP90 chaperone/DNA topoisomerase II/histidine kinase"/>
    <property type="match status" value="1"/>
</dbReference>
<dbReference type="PANTHER" id="PTHR41523">
    <property type="entry name" value="TWO-COMPONENT SYSTEM SENSOR PROTEIN"/>
    <property type="match status" value="1"/>
</dbReference>
<evidence type="ECO:0000313" key="14">
    <source>
        <dbReference type="Proteomes" id="UP001597012"/>
    </source>
</evidence>
<comment type="catalytic activity">
    <reaction evidence="1">
        <text>ATP + protein L-histidine = ADP + protein N-phospho-L-histidine.</text>
        <dbReference type="EC" id="2.7.13.3"/>
    </reaction>
</comment>
<keyword evidence="6 13" id="KW-0418">Kinase</keyword>
<dbReference type="InterPro" id="IPR019734">
    <property type="entry name" value="TPR_rpt"/>
</dbReference>
<evidence type="ECO:0000256" key="6">
    <source>
        <dbReference type="ARBA" id="ARBA00022777"/>
    </source>
</evidence>
<sequence>MRTLIKTCLKLPPCLVCLMLFCQIFYAQQDKIKLPDFQSFPIDTALVKLADAINQMDGGNDAQIKKELWNTLHRARAMNKPKLLGKVFKELANWHYLSISSENKDSIYFYDNKALQEFLKTEDKELISRAYRTVGFDLDFMQRYAEAEVQFFKGLKIAQTINNQKTINAIHASLSNLYGNTKDYTSALNYSKMVVSAYEKEENTHPLIRALLGQSDIYLKTGAPEEALKAVNKALALIPKLPESYQKSETLNVKAWRARAYRDLERYDEALSDFEFSWNGMREKYGDEMANGWKGGIGSIYYLQGKYVEAIPYLEDYVAHFKEKKVYSSEELKDHYIWLAKSYKALNQPDLAFTYLSEGKDIAINALSQENKALKSELRVKYETEQKDETISSQSDLITQQQKNQLLSYLAGSLLIIILGGLLYAFNKNKKKNLQLEELNNNLENSNSQLAKRHKENELLLKEIHHRVKNNLEIVSSLLALQSSQIDDPSVQAAMLSSQNRVHSMGIIHQKLYQSDHLTSIEMRDYFMNLGENIRNSFNAEGKINIDCDMPDLVLDVDTAISVGLITNELMTNAFKYAFEGKQEGTIKVNLTQQGLNNDKLVLRISDDGIGKISTAPIKGTGFGTMLIDLLTKQLNGTISYQIENGTKVSMVFGKPTIP</sequence>
<reference evidence="14" key="1">
    <citation type="journal article" date="2019" name="Int. J. Syst. Evol. Microbiol.">
        <title>The Global Catalogue of Microorganisms (GCM) 10K type strain sequencing project: providing services to taxonomists for standard genome sequencing and annotation.</title>
        <authorList>
            <consortium name="The Broad Institute Genomics Platform"/>
            <consortium name="The Broad Institute Genome Sequencing Center for Infectious Disease"/>
            <person name="Wu L."/>
            <person name="Ma J."/>
        </authorList>
    </citation>
    <scope>NUCLEOTIDE SEQUENCE [LARGE SCALE GENOMIC DNA]</scope>
    <source>
        <strain evidence="14">CCUG 61948</strain>
    </source>
</reference>
<name>A0ABW3B5N3_9FLAO</name>
<evidence type="ECO:0000256" key="4">
    <source>
        <dbReference type="ARBA" id="ARBA00022679"/>
    </source>
</evidence>
<evidence type="ECO:0000256" key="9">
    <source>
        <dbReference type="SAM" id="Coils"/>
    </source>
</evidence>
<dbReference type="EMBL" id="JBHTHY010000007">
    <property type="protein sequence ID" value="MFD0797959.1"/>
    <property type="molecule type" value="Genomic_DNA"/>
</dbReference>
<keyword evidence="4" id="KW-0808">Transferase</keyword>
<dbReference type="InterPro" id="IPR011495">
    <property type="entry name" value="Sig_transdc_His_kin_sub2_dim/P"/>
</dbReference>
<dbReference type="EC" id="2.7.13.3" evidence="2"/>
<feature type="transmembrane region" description="Helical" evidence="10">
    <location>
        <begin position="406"/>
        <end position="426"/>
    </location>
</feature>
<dbReference type="Gene3D" id="3.30.450.20">
    <property type="entry name" value="PAS domain"/>
    <property type="match status" value="1"/>
</dbReference>
<evidence type="ECO:0000256" key="1">
    <source>
        <dbReference type="ARBA" id="ARBA00000085"/>
    </source>
</evidence>
<evidence type="ECO:0000256" key="5">
    <source>
        <dbReference type="ARBA" id="ARBA00022741"/>
    </source>
</evidence>
<dbReference type="Proteomes" id="UP001597012">
    <property type="component" value="Unassembled WGS sequence"/>
</dbReference>
<dbReference type="InterPro" id="IPR036890">
    <property type="entry name" value="HATPase_C_sf"/>
</dbReference>
<keyword evidence="3" id="KW-0597">Phosphoprotein</keyword>
<feature type="coiled-coil region" evidence="9">
    <location>
        <begin position="426"/>
        <end position="456"/>
    </location>
</feature>
<keyword evidence="14" id="KW-1185">Reference proteome</keyword>
<comment type="caution">
    <text evidence="13">The sequence shown here is derived from an EMBL/GenBank/DDBJ whole genome shotgun (WGS) entry which is preliminary data.</text>
</comment>
<dbReference type="Pfam" id="PF07568">
    <property type="entry name" value="HisKA_2"/>
    <property type="match status" value="1"/>
</dbReference>
<feature type="domain" description="Histidine kinase/HSP90-like ATPase" evidence="12">
    <location>
        <begin position="558"/>
        <end position="657"/>
    </location>
</feature>
<dbReference type="GO" id="GO:0016301">
    <property type="term" value="F:kinase activity"/>
    <property type="evidence" value="ECO:0007669"/>
    <property type="project" value="UniProtKB-KW"/>
</dbReference>
<evidence type="ECO:0000256" key="2">
    <source>
        <dbReference type="ARBA" id="ARBA00012438"/>
    </source>
</evidence>
<dbReference type="SMART" id="SM00028">
    <property type="entry name" value="TPR"/>
    <property type="match status" value="3"/>
</dbReference>
<dbReference type="InterPro" id="IPR003594">
    <property type="entry name" value="HATPase_dom"/>
</dbReference>
<keyword evidence="9" id="KW-0175">Coiled coil</keyword>
<keyword evidence="10" id="KW-0472">Membrane</keyword>
<feature type="signal peptide" evidence="11">
    <location>
        <begin position="1"/>
        <end position="27"/>
    </location>
</feature>
<feature type="chain" id="PRO_5045929142" description="histidine kinase" evidence="11">
    <location>
        <begin position="28"/>
        <end position="659"/>
    </location>
</feature>
<dbReference type="Pfam" id="PF13181">
    <property type="entry name" value="TPR_8"/>
    <property type="match status" value="1"/>
</dbReference>
<dbReference type="SUPFAM" id="SSF48452">
    <property type="entry name" value="TPR-like"/>
    <property type="match status" value="2"/>
</dbReference>
<organism evidence="13 14">
    <name type="scientific">Maribacter chungangensis</name>
    <dbReference type="NCBI Taxonomy" id="1069117"/>
    <lineage>
        <taxon>Bacteria</taxon>
        <taxon>Pseudomonadati</taxon>
        <taxon>Bacteroidota</taxon>
        <taxon>Flavobacteriia</taxon>
        <taxon>Flavobacteriales</taxon>
        <taxon>Flavobacteriaceae</taxon>
        <taxon>Maribacter</taxon>
    </lineage>
</organism>